<sequence>MKLVRQSRLHFREGNSDKVYEVDLCEAGVGEFLVNFRYGRRGATLREGTKTPFPESRAKAEQIFEALVSEKIQKGYKVAGESGLPAALPSVSAPSVASDDPRRVAIRRRLKDEAAGTVTGKPGWKLSRVLWRAGAWMMRESADDIASIGTRMQAPMDLWCAAWAIGRCGESKHSVVLDMMAKRAAAAAPWVLAMIAEAKASLTPEEEDPAAGLPEEVAARFRSGAATGFREVVEQELRIGQHAGLPSALMILAARHGWVREVVHELVRLLLVGRGTMPFFRQVLKSSEFRFDAELYGQCVRRFDTTGSTGPMPWRLPKGAPQPAYTSGTRNYLRRRPVRLFTVAGDSGDAALFVPLATGLLLAYDDATDKPQETSTSTYTWDVTTRRNIVRKTWYPRYSSSFAFIWLLRGAGGNVEQTYSKVIWRFIGEKRGEALTREEPYPHLWDQAPDAVMHLLRHARTREVQQFALRIWRANPAFIEEADVGFVADLLGSWFAETGALGLEIARARWNPSAPDLPLLLAMLESSLDEARVQGIAWLRQVATVAVGDSAFLASAAFLKHEDSRLAVRDLLRATIIPADSRKELVARVVSALLALEEESEALAGPAVDFLLLLAPGEVQALPPSHLAELASHPLEACQLLAVQVLLKSTSPAGLPESLLLAAVSSDFTSVRKLGMELLGKLSDHELASRTEVLAACAVSKHAELREGAAPLLGRVASRDRAAARELVLQWYPLLFREESFEGLHASVHTLLTESFANELDAIPADSFRRMLESRYDHGQMLGFALLQRESGPFETQDLVAWAVHPLVAVREWAFVALERDAGLLRSEPGLVLRLLESPYEDGRERAFAFCRREIRDGDWTPESLVAVCDSNHRPARDFGRELVTRLFREEDGPVYLLRFSQHPATEIQLFATNYLERHASGSTERIAALDLYFRTVLSRIGAGRVAKQRVMAFLEKQSLADEGIARLVVPLLARQSGTVAIQDKAGMIRILDALRRRWPQVESPLKPRPVPVREPS</sequence>
<dbReference type="InterPro" id="IPR008893">
    <property type="entry name" value="WGR_domain"/>
</dbReference>
<accession>A0ABT3FVA3</accession>
<comment type="caution">
    <text evidence="2">The sequence shown here is derived from an EMBL/GenBank/DDBJ whole genome shotgun (WGS) entry which is preliminary data.</text>
</comment>
<dbReference type="Proteomes" id="UP001207930">
    <property type="component" value="Unassembled WGS sequence"/>
</dbReference>
<dbReference type="Pfam" id="PF05406">
    <property type="entry name" value="WGR"/>
    <property type="match status" value="1"/>
</dbReference>
<dbReference type="EMBL" id="JAPDDS010000018">
    <property type="protein sequence ID" value="MCW1887477.1"/>
    <property type="molecule type" value="Genomic_DNA"/>
</dbReference>
<dbReference type="RefSeq" id="WP_264503432.1">
    <property type="nucleotide sequence ID" value="NZ_JAPDDS010000018.1"/>
</dbReference>
<organism evidence="2 3">
    <name type="scientific">Luteolibacter flavescens</name>
    <dbReference type="NCBI Taxonomy" id="1859460"/>
    <lineage>
        <taxon>Bacteria</taxon>
        <taxon>Pseudomonadati</taxon>
        <taxon>Verrucomicrobiota</taxon>
        <taxon>Verrucomicrobiia</taxon>
        <taxon>Verrucomicrobiales</taxon>
        <taxon>Verrucomicrobiaceae</taxon>
        <taxon>Luteolibacter</taxon>
    </lineage>
</organism>
<gene>
    <name evidence="2" type="ORF">OKA04_22265</name>
</gene>
<protein>
    <submittedName>
        <fullName evidence="2">WGR domain-containing protein</fullName>
    </submittedName>
</protein>
<evidence type="ECO:0000259" key="1">
    <source>
        <dbReference type="PROSITE" id="PS51977"/>
    </source>
</evidence>
<reference evidence="2 3" key="1">
    <citation type="submission" date="2022-10" db="EMBL/GenBank/DDBJ databases">
        <title>Luteolibacter flavescens strain MCCC 1K03193, whole genome shotgun sequencing project.</title>
        <authorList>
            <person name="Zhao G."/>
            <person name="Shen L."/>
        </authorList>
    </citation>
    <scope>NUCLEOTIDE SEQUENCE [LARGE SCALE GENOMIC DNA]</scope>
    <source>
        <strain evidence="2 3">MCCC 1K03193</strain>
    </source>
</reference>
<keyword evidence="3" id="KW-1185">Reference proteome</keyword>
<feature type="domain" description="WGR" evidence="1">
    <location>
        <begin position="1"/>
        <end position="92"/>
    </location>
</feature>
<proteinExistence type="predicted"/>
<evidence type="ECO:0000313" key="3">
    <source>
        <dbReference type="Proteomes" id="UP001207930"/>
    </source>
</evidence>
<name>A0ABT3FVA3_9BACT</name>
<evidence type="ECO:0000313" key="2">
    <source>
        <dbReference type="EMBL" id="MCW1887477.1"/>
    </source>
</evidence>
<dbReference type="SMART" id="SM00773">
    <property type="entry name" value="WGR"/>
    <property type="match status" value="1"/>
</dbReference>
<dbReference type="PROSITE" id="PS51977">
    <property type="entry name" value="WGR"/>
    <property type="match status" value="1"/>
</dbReference>
<dbReference type="InterPro" id="IPR016024">
    <property type="entry name" value="ARM-type_fold"/>
</dbReference>
<dbReference type="Gene3D" id="2.20.140.10">
    <property type="entry name" value="WGR domain"/>
    <property type="match status" value="1"/>
</dbReference>
<dbReference type="SUPFAM" id="SSF48371">
    <property type="entry name" value="ARM repeat"/>
    <property type="match status" value="1"/>
</dbReference>
<dbReference type="CDD" id="cd07998">
    <property type="entry name" value="WGR_DNA_ligase"/>
    <property type="match status" value="1"/>
</dbReference>